<gene>
    <name evidence="1" type="ORF">SAMN06295912_11226</name>
</gene>
<organism evidence="1 2">
    <name type="scientific">Edaphosphingomonas laterariae</name>
    <dbReference type="NCBI Taxonomy" id="861865"/>
    <lineage>
        <taxon>Bacteria</taxon>
        <taxon>Pseudomonadati</taxon>
        <taxon>Pseudomonadota</taxon>
        <taxon>Alphaproteobacteria</taxon>
        <taxon>Sphingomonadales</taxon>
        <taxon>Rhizorhabdaceae</taxon>
        <taxon>Edaphosphingomonas</taxon>
    </lineage>
</organism>
<protein>
    <submittedName>
        <fullName evidence="1">Uncharacterized protein</fullName>
    </submittedName>
</protein>
<keyword evidence="2" id="KW-1185">Reference proteome</keyword>
<reference evidence="2" key="1">
    <citation type="submission" date="2017-06" db="EMBL/GenBank/DDBJ databases">
        <authorList>
            <person name="Varghese N."/>
            <person name="Submissions S."/>
        </authorList>
    </citation>
    <scope>NUCLEOTIDE SEQUENCE [LARGE SCALE GENOMIC DNA]</scope>
    <source>
        <strain evidence="2">LNB2</strain>
    </source>
</reference>
<dbReference type="Proteomes" id="UP000198281">
    <property type="component" value="Unassembled WGS sequence"/>
</dbReference>
<sequence>MDFLRAESLVDGVLDWSRLRYVTEREVLASRVTADDPLRRYALGDDFAFDEFRGTPPPTRPLRH</sequence>
<evidence type="ECO:0000313" key="1">
    <source>
        <dbReference type="EMBL" id="SNS67393.1"/>
    </source>
</evidence>
<accession>A0A239GFZ9</accession>
<dbReference type="EMBL" id="FZOS01000012">
    <property type="protein sequence ID" value="SNS67393.1"/>
    <property type="molecule type" value="Genomic_DNA"/>
</dbReference>
<dbReference type="AlphaFoldDB" id="A0A239GFZ9"/>
<proteinExistence type="predicted"/>
<name>A0A239GFZ9_9SPHN</name>
<evidence type="ECO:0000313" key="2">
    <source>
        <dbReference type="Proteomes" id="UP000198281"/>
    </source>
</evidence>